<dbReference type="SMART" id="SM00133">
    <property type="entry name" value="S_TK_X"/>
    <property type="match status" value="1"/>
</dbReference>
<evidence type="ECO:0000313" key="8">
    <source>
        <dbReference type="EMBL" id="VVC44011.1"/>
    </source>
</evidence>
<dbReference type="PROSITE" id="PS50011">
    <property type="entry name" value="PROTEIN_KINASE_DOM"/>
    <property type="match status" value="1"/>
</dbReference>
<evidence type="ECO:0000256" key="5">
    <source>
        <dbReference type="ARBA" id="ARBA00022840"/>
    </source>
</evidence>
<evidence type="ECO:0000259" key="7">
    <source>
        <dbReference type="PROSITE" id="PS51285"/>
    </source>
</evidence>
<proteinExistence type="predicted"/>
<keyword evidence="3" id="KW-0547">Nucleotide-binding</keyword>
<dbReference type="PROSITE" id="PS51285">
    <property type="entry name" value="AGC_KINASE_CTER"/>
    <property type="match status" value="1"/>
</dbReference>
<keyword evidence="2" id="KW-0808">Transferase</keyword>
<evidence type="ECO:0000259" key="6">
    <source>
        <dbReference type="PROSITE" id="PS50011"/>
    </source>
</evidence>
<dbReference type="FunFam" id="1.10.510.10:FF:000210">
    <property type="entry name" value="Non-specific serine/threonine protein kinase"/>
    <property type="match status" value="1"/>
</dbReference>
<evidence type="ECO:0000256" key="1">
    <source>
        <dbReference type="ARBA" id="ARBA00022527"/>
    </source>
</evidence>
<dbReference type="PROSITE" id="PS00108">
    <property type="entry name" value="PROTEIN_KINASE_ST"/>
    <property type="match status" value="1"/>
</dbReference>
<dbReference type="PANTHER" id="PTHR24353">
    <property type="entry name" value="CYCLIC NUCLEOTIDE-DEPENDENT PROTEIN KINASE"/>
    <property type="match status" value="1"/>
</dbReference>
<dbReference type="InterPro" id="IPR011009">
    <property type="entry name" value="Kinase-like_dom_sf"/>
</dbReference>
<dbReference type="OrthoDB" id="354826at2759"/>
<dbReference type="Gene3D" id="1.10.510.10">
    <property type="entry name" value="Transferase(Phosphotransferase) domain 1"/>
    <property type="match status" value="1"/>
</dbReference>
<keyword evidence="4 8" id="KW-0418">Kinase</keyword>
<evidence type="ECO:0000313" key="9">
    <source>
        <dbReference type="Proteomes" id="UP000325440"/>
    </source>
</evidence>
<dbReference type="Gene3D" id="3.30.200.20">
    <property type="entry name" value="Phosphorylase Kinase, domain 1"/>
    <property type="match status" value="1"/>
</dbReference>
<dbReference type="SMART" id="SM00220">
    <property type="entry name" value="S_TKc"/>
    <property type="match status" value="1"/>
</dbReference>
<dbReference type="GO" id="GO:0005634">
    <property type="term" value="C:nucleus"/>
    <property type="evidence" value="ECO:0007669"/>
    <property type="project" value="TreeGrafter"/>
</dbReference>
<dbReference type="SUPFAM" id="SSF56112">
    <property type="entry name" value="Protein kinase-like (PK-like)"/>
    <property type="match status" value="1"/>
</dbReference>
<dbReference type="Proteomes" id="UP000325440">
    <property type="component" value="Unassembled WGS sequence"/>
</dbReference>
<evidence type="ECO:0000256" key="3">
    <source>
        <dbReference type="ARBA" id="ARBA00022741"/>
    </source>
</evidence>
<dbReference type="GO" id="GO:0005829">
    <property type="term" value="C:cytosol"/>
    <property type="evidence" value="ECO:0007669"/>
    <property type="project" value="TreeGrafter"/>
</dbReference>
<dbReference type="InterPro" id="IPR000961">
    <property type="entry name" value="AGC-kinase_C"/>
</dbReference>
<dbReference type="InterPro" id="IPR008271">
    <property type="entry name" value="Ser/Thr_kinase_AS"/>
</dbReference>
<keyword evidence="1" id="KW-0723">Serine/threonine-protein kinase</keyword>
<dbReference type="GO" id="GO:0005952">
    <property type="term" value="C:cAMP-dependent protein kinase complex"/>
    <property type="evidence" value="ECO:0007669"/>
    <property type="project" value="TreeGrafter"/>
</dbReference>
<keyword evidence="5" id="KW-0067">ATP-binding</keyword>
<dbReference type="PANTHER" id="PTHR24353:SF152">
    <property type="entry name" value="UT01108P-RELATED"/>
    <property type="match status" value="1"/>
</dbReference>
<evidence type="ECO:0000256" key="4">
    <source>
        <dbReference type="ARBA" id="ARBA00022777"/>
    </source>
</evidence>
<dbReference type="InterPro" id="IPR000719">
    <property type="entry name" value="Prot_kinase_dom"/>
</dbReference>
<dbReference type="GO" id="GO:0005524">
    <property type="term" value="F:ATP binding"/>
    <property type="evidence" value="ECO:0007669"/>
    <property type="project" value="UniProtKB-KW"/>
</dbReference>
<organism evidence="8 9">
    <name type="scientific">Cinara cedri</name>
    <dbReference type="NCBI Taxonomy" id="506608"/>
    <lineage>
        <taxon>Eukaryota</taxon>
        <taxon>Metazoa</taxon>
        <taxon>Ecdysozoa</taxon>
        <taxon>Arthropoda</taxon>
        <taxon>Hexapoda</taxon>
        <taxon>Insecta</taxon>
        <taxon>Pterygota</taxon>
        <taxon>Neoptera</taxon>
        <taxon>Paraneoptera</taxon>
        <taxon>Hemiptera</taxon>
        <taxon>Sternorrhyncha</taxon>
        <taxon>Aphidomorpha</taxon>
        <taxon>Aphidoidea</taxon>
        <taxon>Aphididae</taxon>
        <taxon>Lachninae</taxon>
        <taxon>Cinara</taxon>
    </lineage>
</organism>
<keyword evidence="9" id="KW-1185">Reference proteome</keyword>
<feature type="domain" description="Protein kinase" evidence="6">
    <location>
        <begin position="60"/>
        <end position="314"/>
    </location>
</feature>
<dbReference type="GO" id="GO:0004691">
    <property type="term" value="F:cAMP-dependent protein kinase activity"/>
    <property type="evidence" value="ECO:0007669"/>
    <property type="project" value="TreeGrafter"/>
</dbReference>
<feature type="domain" description="AGC-kinase C-terminal" evidence="7">
    <location>
        <begin position="317"/>
        <end position="369"/>
    </location>
</feature>
<sequence>MGHSISQQKKSNEDDLRNLSDSQISSCELTEYWNGKKQDFHHSYIVNKKPLTMVAQATDFRLSTWLDKGAFGSVALTTHNQTGVTYATKVIAKKKIIKKELVERVYNEKRILESIDFPFVIRLEYFYQDNDFIYFVMPFACGGNFYTHIERHGPMNEDVARFYTGEILLALEYLHRLNLVHRDIKSENILFDSQGHAQLADFGFCKHITGRTYTFCGTPEYIAPEIILRQGYGKSVDYWAFGVFLYELVAGRSPFVHHDMERLFRCIVKGKYVCPLGFSGDLMNLLRNLLRVDVTKRYGNLSNGIRDIKKHRWFQPTGWDWCALFDKQIMPPYVPTIQNDKDTSNFNKLNEKLLLPTSNNLYLDEFKHF</sequence>
<name>A0A5E4NNR3_9HEMI</name>
<gene>
    <name evidence="8" type="ORF">CINCED_3A019161</name>
</gene>
<dbReference type="AlphaFoldDB" id="A0A5E4NNR3"/>
<dbReference type="EMBL" id="CABPRJ010002374">
    <property type="protein sequence ID" value="VVC44011.1"/>
    <property type="molecule type" value="Genomic_DNA"/>
</dbReference>
<evidence type="ECO:0000256" key="2">
    <source>
        <dbReference type="ARBA" id="ARBA00022679"/>
    </source>
</evidence>
<accession>A0A5E4NNR3</accession>
<dbReference type="Pfam" id="PF00069">
    <property type="entry name" value="Pkinase"/>
    <property type="match status" value="1"/>
</dbReference>
<reference evidence="8 9" key="1">
    <citation type="submission" date="2019-08" db="EMBL/GenBank/DDBJ databases">
        <authorList>
            <person name="Alioto T."/>
            <person name="Alioto T."/>
            <person name="Gomez Garrido J."/>
        </authorList>
    </citation>
    <scope>NUCLEOTIDE SEQUENCE [LARGE SCALE GENOMIC DNA]</scope>
</reference>
<protein>
    <submittedName>
        <fullName evidence="8">Protein kinase domain,Protein kinase-like domain,Serine/threonine-protein kinase, active site,AGC</fullName>
    </submittedName>
</protein>